<sequence length="445" mass="48857">MSSHGRNAPILNAANEKHGRERDAWAKKTTRIGMNMERRCRFCNAALEFSFVDLGSTPLANSFLTAAQLEQPEPSYPLHARVCHHCWLVQADAVVPAHEIFGEYAYFSSMSESWVEHARRYAATTCERFALNKHSQVVEVASNDGYLLKHYVAAGVPVLGVEPAENIAQVARSIGVPTEARFFGQDTANALVDRGLAADLVIGNNVLAHVPDINDFVGGLARIMKPDGVLSLEFPHLLRLIEGAQFDTIYHEHFYYLSLLAVETILAAHGLAVFDVEELPTHGGSLRVFARRAKGAHEEVTSGVKKVRCDEAAAGFDHIDAYTTFQNKVAPILEGLLAFLKQARADGKKVAGYGAAAKGNTLLNTCGIGDDLIDYVVDRSPAKQGRFMPGSKLPILEPDRIFETRPDYVLILPWNIQDEVISINRSVSEWGGRFVVAVPELRVLG</sequence>
<dbReference type="Gene3D" id="3.40.50.720">
    <property type="entry name" value="NAD(P)-binding Rossmann-like Domain"/>
    <property type="match status" value="1"/>
</dbReference>
<keyword evidence="4" id="KW-0808">Transferase</keyword>
<dbReference type="InterPro" id="IPR013691">
    <property type="entry name" value="MeTrfase_14"/>
</dbReference>
<evidence type="ECO:0000313" key="4">
    <source>
        <dbReference type="EMBL" id="MET1756960.1"/>
    </source>
</evidence>
<organism evidence="4 5">
    <name type="scientific">Novosphingobium kalidii</name>
    <dbReference type="NCBI Taxonomy" id="3230299"/>
    <lineage>
        <taxon>Bacteria</taxon>
        <taxon>Pseudomonadati</taxon>
        <taxon>Pseudomonadota</taxon>
        <taxon>Alphaproteobacteria</taxon>
        <taxon>Sphingomonadales</taxon>
        <taxon>Sphingomonadaceae</taxon>
        <taxon>Novosphingobium</taxon>
    </lineage>
</organism>
<evidence type="ECO:0000259" key="3">
    <source>
        <dbReference type="Pfam" id="PF08484"/>
    </source>
</evidence>
<dbReference type="Proteomes" id="UP001548713">
    <property type="component" value="Unassembled WGS sequence"/>
</dbReference>
<dbReference type="Pfam" id="PF08484">
    <property type="entry name" value="Methyltransf_14"/>
    <property type="match status" value="1"/>
</dbReference>
<proteinExistence type="predicted"/>
<comment type="caution">
    <text evidence="4">The sequence shown here is derived from an EMBL/GenBank/DDBJ whole genome shotgun (WGS) entry which is preliminary data.</text>
</comment>
<dbReference type="Pfam" id="PF08421">
    <property type="entry name" value="Methyltransf_13"/>
    <property type="match status" value="1"/>
</dbReference>
<feature type="domain" description="Methyltransferase putative zinc binding" evidence="2">
    <location>
        <begin position="40"/>
        <end position="101"/>
    </location>
</feature>
<name>A0ABV2D5H3_9SPHN</name>
<dbReference type="RefSeq" id="WP_353985446.1">
    <property type="nucleotide sequence ID" value="NZ_JBEWLY010000025.1"/>
</dbReference>
<dbReference type="CDD" id="cd02440">
    <property type="entry name" value="AdoMet_MTases"/>
    <property type="match status" value="1"/>
</dbReference>
<keyword evidence="4" id="KW-0489">Methyltransferase</keyword>
<accession>A0ABV2D5H3</accession>
<gene>
    <name evidence="4" type="ORF">ABVV53_16075</name>
</gene>
<dbReference type="GO" id="GO:0008168">
    <property type="term" value="F:methyltransferase activity"/>
    <property type="evidence" value="ECO:0007669"/>
    <property type="project" value="UniProtKB-KW"/>
</dbReference>
<feature type="region of interest" description="Disordered" evidence="1">
    <location>
        <begin position="1"/>
        <end position="23"/>
    </location>
</feature>
<evidence type="ECO:0000256" key="1">
    <source>
        <dbReference type="SAM" id="MobiDB-lite"/>
    </source>
</evidence>
<dbReference type="EMBL" id="JBEWLY010000025">
    <property type="protein sequence ID" value="MET1756960.1"/>
    <property type="molecule type" value="Genomic_DNA"/>
</dbReference>
<dbReference type="EC" id="2.1.1.-" evidence="4"/>
<reference evidence="4 5" key="1">
    <citation type="submission" date="2024-07" db="EMBL/GenBank/DDBJ databases">
        <title>Novosphingobium kalidii RD2P27.</title>
        <authorList>
            <person name="Sun J.-Q."/>
        </authorList>
    </citation>
    <scope>NUCLEOTIDE SEQUENCE [LARGE SCALE GENOMIC DNA]</scope>
    <source>
        <strain evidence="4 5">RD2P27</strain>
    </source>
</reference>
<evidence type="ECO:0000313" key="5">
    <source>
        <dbReference type="Proteomes" id="UP001548713"/>
    </source>
</evidence>
<keyword evidence="5" id="KW-1185">Reference proteome</keyword>
<dbReference type="Pfam" id="PF13489">
    <property type="entry name" value="Methyltransf_23"/>
    <property type="match status" value="1"/>
</dbReference>
<dbReference type="Gene3D" id="6.20.50.110">
    <property type="entry name" value="Methyltransferase, zinc-binding domain"/>
    <property type="match status" value="1"/>
</dbReference>
<dbReference type="SUPFAM" id="SSF53335">
    <property type="entry name" value="S-adenosyl-L-methionine-dependent methyltransferases"/>
    <property type="match status" value="1"/>
</dbReference>
<dbReference type="InterPro" id="IPR038576">
    <property type="entry name" value="Methyltransf_Zn-bd_dom_put_sf"/>
</dbReference>
<dbReference type="InterPro" id="IPR013630">
    <property type="entry name" value="Methyltransf_Zn-bd_dom_put"/>
</dbReference>
<dbReference type="PANTHER" id="PTHR43861">
    <property type="entry name" value="TRANS-ACONITATE 2-METHYLTRANSFERASE-RELATED"/>
    <property type="match status" value="1"/>
</dbReference>
<feature type="domain" description="C-methyltransferase" evidence="3">
    <location>
        <begin position="280"/>
        <end position="439"/>
    </location>
</feature>
<dbReference type="Gene3D" id="3.40.50.150">
    <property type="entry name" value="Vaccinia Virus protein VP39"/>
    <property type="match status" value="1"/>
</dbReference>
<protein>
    <submittedName>
        <fullName evidence="4">Class I SAM-dependent methyltransferase</fullName>
        <ecNumber evidence="4">2.1.1.-</ecNumber>
    </submittedName>
</protein>
<evidence type="ECO:0000259" key="2">
    <source>
        <dbReference type="Pfam" id="PF08421"/>
    </source>
</evidence>
<dbReference type="GO" id="GO:0032259">
    <property type="term" value="P:methylation"/>
    <property type="evidence" value="ECO:0007669"/>
    <property type="project" value="UniProtKB-KW"/>
</dbReference>
<dbReference type="PANTHER" id="PTHR43861:SF5">
    <property type="entry name" value="BLL5978 PROTEIN"/>
    <property type="match status" value="1"/>
</dbReference>
<dbReference type="InterPro" id="IPR029063">
    <property type="entry name" value="SAM-dependent_MTases_sf"/>
</dbReference>